<name>A0A2B4RJS1_STYPI</name>
<dbReference type="CDD" id="cd00054">
    <property type="entry name" value="EGF_CA"/>
    <property type="match status" value="4"/>
</dbReference>
<evidence type="ECO:0000313" key="11">
    <source>
        <dbReference type="Proteomes" id="UP000225706"/>
    </source>
</evidence>
<dbReference type="AlphaFoldDB" id="A0A2B4RJS1"/>
<evidence type="ECO:0000256" key="5">
    <source>
        <dbReference type="ARBA" id="ARBA00023180"/>
    </source>
</evidence>
<keyword evidence="2" id="KW-0732">Signal</keyword>
<dbReference type="Proteomes" id="UP000225706">
    <property type="component" value="Unassembled WGS sequence"/>
</dbReference>
<dbReference type="PROSITE" id="PS00010">
    <property type="entry name" value="ASX_HYDROXYL"/>
    <property type="match status" value="4"/>
</dbReference>
<feature type="compositionally biased region" description="Low complexity" evidence="7">
    <location>
        <begin position="842"/>
        <end position="892"/>
    </location>
</feature>
<feature type="domain" description="EGF-like" evidence="9">
    <location>
        <begin position="911"/>
        <end position="946"/>
    </location>
</feature>
<gene>
    <name evidence="10" type="primary">Edil3</name>
    <name evidence="10" type="ORF">AWC38_SpisGene19247</name>
</gene>
<dbReference type="OrthoDB" id="5976961at2759"/>
<keyword evidence="3" id="KW-0677">Repeat</keyword>
<evidence type="ECO:0000256" key="2">
    <source>
        <dbReference type="ARBA" id="ARBA00022729"/>
    </source>
</evidence>
<feature type="domain" description="EGF-like" evidence="9">
    <location>
        <begin position="511"/>
        <end position="547"/>
    </location>
</feature>
<dbReference type="InterPro" id="IPR000152">
    <property type="entry name" value="EGF-type_Asp/Asn_hydroxyl_site"/>
</dbReference>
<feature type="disulfide bond" evidence="6">
    <location>
        <begin position="575"/>
        <end position="584"/>
    </location>
</feature>
<protein>
    <submittedName>
        <fullName evidence="10">EGF-like repeat and discoidin I-like domain-containing protein 3</fullName>
    </submittedName>
</protein>
<evidence type="ECO:0000256" key="3">
    <source>
        <dbReference type="ARBA" id="ARBA00022737"/>
    </source>
</evidence>
<evidence type="ECO:0000259" key="8">
    <source>
        <dbReference type="PROSITE" id="PS50022"/>
    </source>
</evidence>
<dbReference type="PROSITE" id="PS01286">
    <property type="entry name" value="FA58C_2"/>
    <property type="match status" value="1"/>
</dbReference>
<dbReference type="InterPro" id="IPR001881">
    <property type="entry name" value="EGF-like_Ca-bd_dom"/>
</dbReference>
<evidence type="ECO:0000256" key="4">
    <source>
        <dbReference type="ARBA" id="ARBA00023157"/>
    </source>
</evidence>
<organism evidence="10 11">
    <name type="scientific">Stylophora pistillata</name>
    <name type="common">Smooth cauliflower coral</name>
    <dbReference type="NCBI Taxonomy" id="50429"/>
    <lineage>
        <taxon>Eukaryota</taxon>
        <taxon>Metazoa</taxon>
        <taxon>Cnidaria</taxon>
        <taxon>Anthozoa</taxon>
        <taxon>Hexacorallia</taxon>
        <taxon>Scleractinia</taxon>
        <taxon>Astrocoeniina</taxon>
        <taxon>Pocilloporidae</taxon>
        <taxon>Stylophora</taxon>
    </lineage>
</organism>
<feature type="region of interest" description="Disordered" evidence="7">
    <location>
        <begin position="1"/>
        <end position="21"/>
    </location>
</feature>
<comment type="caution">
    <text evidence="10">The sequence shown here is derived from an EMBL/GenBank/DDBJ whole genome shotgun (WGS) entry which is preliminary data.</text>
</comment>
<dbReference type="InterPro" id="IPR008979">
    <property type="entry name" value="Galactose-bd-like_sf"/>
</dbReference>
<sequence length="1113" mass="122779">MADQSSNPDLSRRGVQRATVRPARSSTSLMVVSLGTDFMIHSGYPHVYLSYSISLIIIKRNEALLHVDCQNATVQKEAIQSMNMKFLLPYFLQFKSITSSAGYSEPSSYRNDDGQLILEFASPKNTDYISLDISLFVMRQSLVPSGSASTSAVHVDVSYQRGRRECSQTLKTYRDVELLVYHPVCQDFGPLGISNGHVKESQLSVSSLFQTNSWTGGHEPYGVGLHAEEYWVPARGLPSYDRQQYVQVDFREVKRIEMVSAQGHPEAKSPIRSLQFSVSNEGYQWKDYNGKNVEFYFTTGDLENPRNMLFTALLKMPLEARWLRISPRFSDGFFGLRFEVYGCSVENQPILYEALNFQLLTILGLDKEENLHGVYLNGKIFLSCKKNGQGDCNVESAESWYHVRDEPGTITATEVPHIAETGLDHTDLPQPALTREDGLGRSWGASSRGIHLSPPSAEPVWKLVITWRDYEIDECSPNPCKNRGVCNDGIGYYTCICAKHRGFTGKNCNRVRNYCHGHGCLNGATCQNGEDNYTCQCVGGSSGIYCETDIVDECSSNPCGEGTCQDLIGHYSCVCPFDPEGDNCEDLVNDCFDHPIGVADPNVILDQQMTASSQLVETHQASFGRLNGTGWCAENASSTEVEWLQIDFNRTIEVFAVATEGVANGWVTKFRLFFSIDGKEWTSYKQQNGSAMKFDRVGKNVAVDQHKLPTSVSARHVRFIPNLQHDWNCLKVEVYGIDDPCYFYEEIQQSGRHRDYQDSVVKCDSVYLPAKKTWRRFVGDKGTRLPTTCVPEGHCNADSPGWLNGEHPNVTQETAEPTENTPQVALNLQGSLVSKVGEVAYGRDSNSNSSSDNSSSSRSDGLSSSISDRDSVSFSNSDSLSLGNSETETDSGSDGGGRSNGGEELNRDDQNSRGCAASPCGKGTCQDVNGGYSCVCPLEWQGSNCKDFVDNCFSNSVGVANPDIISDQQMTASSQREVSFQASHGRLNGQGGYSCVCPLEWQGSNCKDFVDNCFSNSVGVANPDIISDQQMTASSQREVSFQASHGRLNGQGWCARNGKSHGEWLGVDFNRTVDLCAVSTQGIEGSWVTEFKPSYITTKGNWISYRGADGKVV</sequence>
<feature type="domain" description="EGF-like" evidence="9">
    <location>
        <begin position="550"/>
        <end position="585"/>
    </location>
</feature>
<keyword evidence="1 6" id="KW-0245">EGF-like domain</keyword>
<dbReference type="CDD" id="cd00057">
    <property type="entry name" value="FA58C"/>
    <property type="match status" value="1"/>
</dbReference>
<dbReference type="GO" id="GO:0005509">
    <property type="term" value="F:calcium ion binding"/>
    <property type="evidence" value="ECO:0007669"/>
    <property type="project" value="InterPro"/>
</dbReference>
<evidence type="ECO:0000313" key="10">
    <source>
        <dbReference type="EMBL" id="PFX16482.1"/>
    </source>
</evidence>
<dbReference type="InterPro" id="IPR018097">
    <property type="entry name" value="EGF_Ca-bd_CS"/>
</dbReference>
<proteinExistence type="predicted"/>
<dbReference type="Pfam" id="PF12661">
    <property type="entry name" value="hEGF"/>
    <property type="match status" value="3"/>
</dbReference>
<evidence type="ECO:0000256" key="7">
    <source>
        <dbReference type="SAM" id="MobiDB-lite"/>
    </source>
</evidence>
<dbReference type="SMART" id="SM00231">
    <property type="entry name" value="FA58C"/>
    <property type="match status" value="2"/>
</dbReference>
<dbReference type="PANTHER" id="PTHR24543">
    <property type="entry name" value="MULTICOPPER OXIDASE-RELATED"/>
    <property type="match status" value="1"/>
</dbReference>
<feature type="domain" description="F5/8 type C" evidence="8">
    <location>
        <begin position="591"/>
        <end position="737"/>
    </location>
</feature>
<dbReference type="InterPro" id="IPR000421">
    <property type="entry name" value="FA58C"/>
</dbReference>
<dbReference type="FunFam" id="2.10.25.10:FF:000122">
    <property type="entry name" value="Protein crumbs homolog 2"/>
    <property type="match status" value="1"/>
</dbReference>
<evidence type="ECO:0000259" key="9">
    <source>
        <dbReference type="PROSITE" id="PS50026"/>
    </source>
</evidence>
<reference evidence="11" key="1">
    <citation type="journal article" date="2017" name="bioRxiv">
        <title>Comparative analysis of the genomes of Stylophora pistillata and Acropora digitifera provides evidence for extensive differences between species of corals.</title>
        <authorList>
            <person name="Voolstra C.R."/>
            <person name="Li Y."/>
            <person name="Liew Y.J."/>
            <person name="Baumgarten S."/>
            <person name="Zoccola D."/>
            <person name="Flot J.-F."/>
            <person name="Tambutte S."/>
            <person name="Allemand D."/>
            <person name="Aranda M."/>
        </authorList>
    </citation>
    <scope>NUCLEOTIDE SEQUENCE [LARGE SCALE GENOMIC DNA]</scope>
</reference>
<dbReference type="SMART" id="SM00181">
    <property type="entry name" value="EGF"/>
    <property type="match status" value="5"/>
</dbReference>
<dbReference type="PROSITE" id="PS01285">
    <property type="entry name" value="FA58C_1"/>
    <property type="match status" value="1"/>
</dbReference>
<evidence type="ECO:0000256" key="1">
    <source>
        <dbReference type="ARBA" id="ARBA00022536"/>
    </source>
</evidence>
<feature type="region of interest" description="Disordered" evidence="7">
    <location>
        <begin position="798"/>
        <end position="820"/>
    </location>
</feature>
<dbReference type="SUPFAM" id="SSF49785">
    <property type="entry name" value="Galactose-binding domain-like"/>
    <property type="match status" value="3"/>
</dbReference>
<feature type="non-terminal residue" evidence="10">
    <location>
        <position position="1113"/>
    </location>
</feature>
<dbReference type="SMART" id="SM00179">
    <property type="entry name" value="EGF_CA"/>
    <property type="match status" value="4"/>
</dbReference>
<dbReference type="Pfam" id="PF00754">
    <property type="entry name" value="F5_F8_type_C"/>
    <property type="match status" value="3"/>
</dbReference>
<dbReference type="InterPro" id="IPR000742">
    <property type="entry name" value="EGF"/>
</dbReference>
<keyword evidence="11" id="KW-1185">Reference proteome</keyword>
<feature type="domain" description="F5/8 type C" evidence="8">
    <location>
        <begin position="1013"/>
        <end position="1113"/>
    </location>
</feature>
<dbReference type="PROSITE" id="PS50026">
    <property type="entry name" value="EGF_3"/>
    <property type="match status" value="4"/>
</dbReference>
<feature type="domain" description="EGF-like" evidence="9">
    <location>
        <begin position="471"/>
        <end position="509"/>
    </location>
</feature>
<feature type="disulfide bond" evidence="6">
    <location>
        <begin position="554"/>
        <end position="564"/>
    </location>
</feature>
<keyword evidence="4 6" id="KW-1015">Disulfide bond</keyword>
<dbReference type="Gene3D" id="2.60.120.260">
    <property type="entry name" value="Galactose-binding domain-like"/>
    <property type="match status" value="4"/>
</dbReference>
<dbReference type="PROSITE" id="PS01187">
    <property type="entry name" value="EGF_CA"/>
    <property type="match status" value="1"/>
</dbReference>
<comment type="caution">
    <text evidence="6">Lacks conserved residue(s) required for the propagation of feature annotation.</text>
</comment>
<feature type="compositionally biased region" description="Polar residues" evidence="7">
    <location>
        <begin position="809"/>
        <end position="820"/>
    </location>
</feature>
<accession>A0A2B4RJS1</accession>
<feature type="disulfide bond" evidence="6">
    <location>
        <begin position="915"/>
        <end position="925"/>
    </location>
</feature>
<dbReference type="InterPro" id="IPR013032">
    <property type="entry name" value="EGF-like_CS"/>
</dbReference>
<feature type="region of interest" description="Disordered" evidence="7">
    <location>
        <begin position="841"/>
        <end position="914"/>
    </location>
</feature>
<dbReference type="Pfam" id="PF00008">
    <property type="entry name" value="EGF"/>
    <property type="match status" value="1"/>
</dbReference>
<dbReference type="PROSITE" id="PS00022">
    <property type="entry name" value="EGF_1"/>
    <property type="match status" value="3"/>
</dbReference>
<feature type="disulfide bond" evidence="6">
    <location>
        <begin position="537"/>
        <end position="546"/>
    </location>
</feature>
<dbReference type="Gene3D" id="2.10.25.10">
    <property type="entry name" value="Laminin"/>
    <property type="match status" value="4"/>
</dbReference>
<dbReference type="PROSITE" id="PS50022">
    <property type="entry name" value="FA58C_3"/>
    <property type="match status" value="3"/>
</dbReference>
<feature type="disulfide bond" evidence="6">
    <location>
        <begin position="936"/>
        <end position="945"/>
    </location>
</feature>
<dbReference type="SUPFAM" id="SSF57196">
    <property type="entry name" value="EGF/Laminin"/>
    <property type="match status" value="4"/>
</dbReference>
<dbReference type="EMBL" id="LSMT01000543">
    <property type="protein sequence ID" value="PFX16482.1"/>
    <property type="molecule type" value="Genomic_DNA"/>
</dbReference>
<keyword evidence="5" id="KW-0325">Glycoprotein</keyword>
<feature type="domain" description="F5/8 type C" evidence="8">
    <location>
        <begin position="185"/>
        <end position="343"/>
    </location>
</feature>
<evidence type="ECO:0000256" key="6">
    <source>
        <dbReference type="PROSITE-ProRule" id="PRU00076"/>
    </source>
</evidence>